<dbReference type="InterPro" id="IPR013783">
    <property type="entry name" value="Ig-like_fold"/>
</dbReference>
<gene>
    <name evidence="10" type="ORF">GCM10011613_09800</name>
</gene>
<feature type="signal peptide" evidence="8">
    <location>
        <begin position="1"/>
        <end position="33"/>
    </location>
</feature>
<dbReference type="SUPFAM" id="SSF49478">
    <property type="entry name" value="Cna protein B-type domain"/>
    <property type="match status" value="1"/>
</dbReference>
<dbReference type="Gene3D" id="2.40.170.20">
    <property type="entry name" value="TonB-dependent receptor, beta-barrel domain"/>
    <property type="match status" value="1"/>
</dbReference>
<dbReference type="InterPro" id="IPR036942">
    <property type="entry name" value="Beta-barrel_TonB_sf"/>
</dbReference>
<evidence type="ECO:0000313" key="11">
    <source>
        <dbReference type="Proteomes" id="UP000619761"/>
    </source>
</evidence>
<comment type="subcellular location">
    <subcellularLocation>
        <location evidence="1">Cell outer membrane</location>
        <topology evidence="1">Multi-pass membrane protein</topology>
    </subcellularLocation>
</comment>
<keyword evidence="5" id="KW-0472">Membrane</keyword>
<dbReference type="RefSeq" id="WP_189416423.1">
    <property type="nucleotide sequence ID" value="NZ_BMYZ01000001.1"/>
</dbReference>
<dbReference type="InterPro" id="IPR039426">
    <property type="entry name" value="TonB-dep_rcpt-like"/>
</dbReference>
<evidence type="ECO:0000259" key="9">
    <source>
        <dbReference type="Pfam" id="PF25183"/>
    </source>
</evidence>
<dbReference type="EMBL" id="BMYZ01000001">
    <property type="protein sequence ID" value="GGY67669.1"/>
    <property type="molecule type" value="Genomic_DNA"/>
</dbReference>
<dbReference type="InterPro" id="IPR057601">
    <property type="entry name" value="Oar-like_b-barrel"/>
</dbReference>
<proteinExistence type="predicted"/>
<evidence type="ECO:0000256" key="4">
    <source>
        <dbReference type="ARBA" id="ARBA00022692"/>
    </source>
</evidence>
<accession>A0ABQ3AVU1</accession>
<feature type="region of interest" description="Disordered" evidence="7">
    <location>
        <begin position="274"/>
        <end position="294"/>
    </location>
</feature>
<dbReference type="Pfam" id="PF13620">
    <property type="entry name" value="CarboxypepD_reg"/>
    <property type="match status" value="1"/>
</dbReference>
<keyword evidence="2" id="KW-0813">Transport</keyword>
<feature type="domain" description="TonB-dependent transporter Oar-like beta-barrel" evidence="9">
    <location>
        <begin position="351"/>
        <end position="865"/>
    </location>
</feature>
<evidence type="ECO:0000256" key="2">
    <source>
        <dbReference type="ARBA" id="ARBA00022448"/>
    </source>
</evidence>
<name>A0ABQ3AVU1_9GAMM</name>
<feature type="chain" id="PRO_5046103241" evidence="8">
    <location>
        <begin position="34"/>
        <end position="984"/>
    </location>
</feature>
<keyword evidence="8" id="KW-0732">Signal</keyword>
<evidence type="ECO:0000256" key="6">
    <source>
        <dbReference type="ARBA" id="ARBA00023237"/>
    </source>
</evidence>
<feature type="compositionally biased region" description="Basic and acidic residues" evidence="7">
    <location>
        <begin position="274"/>
        <end position="293"/>
    </location>
</feature>
<keyword evidence="6" id="KW-0998">Cell outer membrane</keyword>
<evidence type="ECO:0000256" key="8">
    <source>
        <dbReference type="SAM" id="SignalP"/>
    </source>
</evidence>
<feature type="domain" description="TonB-dependent transporter Oar-like beta-barrel" evidence="9">
    <location>
        <begin position="255"/>
        <end position="325"/>
    </location>
</feature>
<dbReference type="Proteomes" id="UP000619761">
    <property type="component" value="Unassembled WGS sequence"/>
</dbReference>
<evidence type="ECO:0000256" key="7">
    <source>
        <dbReference type="SAM" id="MobiDB-lite"/>
    </source>
</evidence>
<organism evidence="10 11">
    <name type="scientific">Cellvibrio zantedeschiae</name>
    <dbReference type="NCBI Taxonomy" id="1237077"/>
    <lineage>
        <taxon>Bacteria</taxon>
        <taxon>Pseudomonadati</taxon>
        <taxon>Pseudomonadota</taxon>
        <taxon>Gammaproteobacteria</taxon>
        <taxon>Cellvibrionales</taxon>
        <taxon>Cellvibrionaceae</taxon>
        <taxon>Cellvibrio</taxon>
    </lineage>
</organism>
<dbReference type="SUPFAM" id="SSF56935">
    <property type="entry name" value="Porins"/>
    <property type="match status" value="1"/>
</dbReference>
<evidence type="ECO:0000256" key="5">
    <source>
        <dbReference type="ARBA" id="ARBA00023136"/>
    </source>
</evidence>
<keyword evidence="11" id="KW-1185">Reference proteome</keyword>
<dbReference type="Pfam" id="PF25183">
    <property type="entry name" value="OMP_b-brl_4"/>
    <property type="match status" value="2"/>
</dbReference>
<evidence type="ECO:0000313" key="10">
    <source>
        <dbReference type="EMBL" id="GGY67669.1"/>
    </source>
</evidence>
<keyword evidence="3" id="KW-1134">Transmembrane beta strand</keyword>
<sequence>MNSKKHQIQFTKKILTSFIGAFSLSLLAHTASAQIGSASVQGMIASHLQPQPGIEVIAKNVDNGYTFRALTQKDGTYSFKGLAPGNYQIFLEAAAGKAPEPVVLKVGQSVALDFEIDKPLTNADKAEEILIVGSQLKIKSSGGEIGTNVSLEQINKLPQNTRNFLAFADLAPGVQFNQGTDGSTSIKGGAQSPDAINVFIDGVGQKNYVLRGGVTGQDSSRGNPFPQSAIGEYKVITQNYSAEYDQLSSAAIVAVTKSGSNEFHGGLFFDYTDEGMRKPRPSEEKNNNEKVESNQKQFGFNVGGPIIQDKMHFFFAYEGKNNADPKDVIPGGGATVADLPSALQAQTGGRSADFKEDLYFGKLSYLVSDEQKLELTAKIRKETELTGIGERNALSYGTDKKNDETRIDLSHNWRTDDWINDAHLLYEENTWSPRPHSMGNGFKYSNGGGQAILNVGGGPDFQDKGQSGWGLQEDFTYLAIQGHSIKTGIKYKSIELHAKEQQPYNPQYEYNLQYDRNASVPFKVRWGAPLTGIGDGTAKGDNMQLGIYIQDEWTATDNLTVNAGLRWDYEESDSFLDYKTPTDVVEGITKWVGIGKSDLDINDYVSTGNNRNSFKNAWQPRIGFSYKFNDEHDMTLFGGVGRAFDRNLFDNLQLETTKATFPAYEALFITADPSHPCAPDACVAWDPKYLTRDGLTQLQTGNKGAGREVFMVNNNLKTPYSDQYSLGLRGSLNENWNGEVSISRIVSKDGFAWRLANRRDDGSFFAPGTTWGAPWGFGIPGFGATIIGDNGIETKANSFYLKLERPKAESNWGFALAYTYTDPTTNRESGEVFALDYPTLNDYGMHPANKVPNHRLVVTTIVGLPLDIDFSAKLNLQTDRYFYGTDCRVGWTACKFDTFTPDESFIYKQLDIAFSKNISTGGWITDSSMTVRLDVLNLFNSFNYDGYESWFGGAGENLPDNFGKHNDSLAGPTRTVKLGVSWNW</sequence>
<evidence type="ECO:0000256" key="3">
    <source>
        <dbReference type="ARBA" id="ARBA00022452"/>
    </source>
</evidence>
<reference evidence="11" key="1">
    <citation type="journal article" date="2019" name="Int. J. Syst. Evol. Microbiol.">
        <title>The Global Catalogue of Microorganisms (GCM) 10K type strain sequencing project: providing services to taxonomists for standard genome sequencing and annotation.</title>
        <authorList>
            <consortium name="The Broad Institute Genomics Platform"/>
            <consortium name="The Broad Institute Genome Sequencing Center for Infectious Disease"/>
            <person name="Wu L."/>
            <person name="Ma J."/>
        </authorList>
    </citation>
    <scope>NUCLEOTIDE SEQUENCE [LARGE SCALE GENOMIC DNA]</scope>
    <source>
        <strain evidence="11">KCTC 32239</strain>
    </source>
</reference>
<comment type="caution">
    <text evidence="10">The sequence shown here is derived from an EMBL/GenBank/DDBJ whole genome shotgun (WGS) entry which is preliminary data.</text>
</comment>
<evidence type="ECO:0000256" key="1">
    <source>
        <dbReference type="ARBA" id="ARBA00004571"/>
    </source>
</evidence>
<dbReference type="PANTHER" id="PTHR30069:SF46">
    <property type="entry name" value="OAR PROTEIN"/>
    <property type="match status" value="1"/>
</dbReference>
<keyword evidence="4" id="KW-0812">Transmembrane</keyword>
<dbReference type="Gene3D" id="2.60.40.10">
    <property type="entry name" value="Immunoglobulins"/>
    <property type="match status" value="1"/>
</dbReference>
<dbReference type="PANTHER" id="PTHR30069">
    <property type="entry name" value="TONB-DEPENDENT OUTER MEMBRANE RECEPTOR"/>
    <property type="match status" value="1"/>
</dbReference>
<protein>
    <submittedName>
        <fullName evidence="10">Membrane protein</fullName>
    </submittedName>
</protein>